<comment type="caution">
    <text evidence="2">The sequence shown here is derived from an EMBL/GenBank/DDBJ whole genome shotgun (WGS) entry which is preliminary data.</text>
</comment>
<dbReference type="Proteomes" id="UP000677244">
    <property type="component" value="Unassembled WGS sequence"/>
</dbReference>
<reference evidence="2 3" key="1">
    <citation type="submission" date="2021-03" db="EMBL/GenBank/DDBJ databases">
        <title>Assistant Professor.</title>
        <authorList>
            <person name="Huq M.A."/>
        </authorList>
    </citation>
    <scope>NUCLEOTIDE SEQUENCE [LARGE SCALE GENOMIC DNA]</scope>
    <source>
        <strain evidence="2 3">MAH-29</strain>
    </source>
</reference>
<keyword evidence="1" id="KW-0812">Transmembrane</keyword>
<gene>
    <name evidence="2" type="ORF">J7I42_08460</name>
</gene>
<evidence type="ECO:0000256" key="1">
    <source>
        <dbReference type="SAM" id="Phobius"/>
    </source>
</evidence>
<keyword evidence="3" id="KW-1185">Reference proteome</keyword>
<feature type="transmembrane region" description="Helical" evidence="1">
    <location>
        <begin position="126"/>
        <end position="148"/>
    </location>
</feature>
<evidence type="ECO:0000313" key="3">
    <source>
        <dbReference type="Proteomes" id="UP000677244"/>
    </source>
</evidence>
<dbReference type="EMBL" id="JAGHKO010000001">
    <property type="protein sequence ID" value="MBO9200287.1"/>
    <property type="molecule type" value="Genomic_DNA"/>
</dbReference>
<sequence>METSQSTNPANDAATLKRTEIEHQWDVFMQQILQASSNGFIGETENGIKIYSFESWLRDTGNRSFIQEYCTYLKDNDFMATHAVKGAKLHIQNFKVLSKFLLWSLLPGIFLYLLVAAFLNTFDISFWSWLPAILFGLTGPILVLMMLLPQYIRLMKEKKNGEYIQPQYVIKYFDNDELTFLKSRNRLFKEE</sequence>
<proteinExistence type="predicted"/>
<keyword evidence="1" id="KW-1133">Transmembrane helix</keyword>
<feature type="transmembrane region" description="Helical" evidence="1">
    <location>
        <begin position="100"/>
        <end position="120"/>
    </location>
</feature>
<keyword evidence="1" id="KW-0472">Membrane</keyword>
<name>A0ABS3YQV7_9BACT</name>
<protein>
    <submittedName>
        <fullName evidence="2">Uncharacterized protein</fullName>
    </submittedName>
</protein>
<evidence type="ECO:0000313" key="2">
    <source>
        <dbReference type="EMBL" id="MBO9200287.1"/>
    </source>
</evidence>
<organism evidence="2 3">
    <name type="scientific">Niastella soli</name>
    <dbReference type="NCBI Taxonomy" id="2821487"/>
    <lineage>
        <taxon>Bacteria</taxon>
        <taxon>Pseudomonadati</taxon>
        <taxon>Bacteroidota</taxon>
        <taxon>Chitinophagia</taxon>
        <taxon>Chitinophagales</taxon>
        <taxon>Chitinophagaceae</taxon>
        <taxon>Niastella</taxon>
    </lineage>
</organism>
<dbReference type="RefSeq" id="WP_209138339.1">
    <property type="nucleotide sequence ID" value="NZ_JAGHKO010000001.1"/>
</dbReference>
<accession>A0ABS3YQV7</accession>